<dbReference type="Proteomes" id="UP000223445">
    <property type="component" value="Unassembled WGS sequence"/>
</dbReference>
<accession>A0AB36V0V3</accession>
<protein>
    <submittedName>
        <fullName evidence="1">GTP cyclohydrolase</fullName>
    </submittedName>
</protein>
<evidence type="ECO:0000313" key="1">
    <source>
        <dbReference type="EMBL" id="PGY96335.1"/>
    </source>
</evidence>
<reference evidence="1 2" key="1">
    <citation type="submission" date="2017-09" db="EMBL/GenBank/DDBJ databases">
        <title>Large-scale bioinformatics analysis of Bacillus genomes uncovers conserved roles of natural products in bacterial physiology.</title>
        <authorList>
            <consortium name="Agbiome Team Llc"/>
            <person name="Bleich R.M."/>
            <person name="Grubbs K.J."/>
            <person name="Santa Maria K.C."/>
            <person name="Allen S.E."/>
            <person name="Farag S."/>
            <person name="Shank E.A."/>
            <person name="Bowers A."/>
        </authorList>
    </citation>
    <scope>NUCLEOTIDE SEQUENCE [LARGE SCALE GENOMIC DNA]</scope>
    <source>
        <strain evidence="1 2">AFS030179</strain>
    </source>
</reference>
<dbReference type="EMBL" id="NUPM01000071">
    <property type="protein sequence ID" value="PGY96335.1"/>
    <property type="molecule type" value="Genomic_DNA"/>
</dbReference>
<name>A0AB36V0V3_BACTU</name>
<evidence type="ECO:0000313" key="2">
    <source>
        <dbReference type="Proteomes" id="UP000223445"/>
    </source>
</evidence>
<comment type="caution">
    <text evidence="1">The sequence shown here is derived from an EMBL/GenBank/DDBJ whole genome shotgun (WGS) entry which is preliminary data.</text>
</comment>
<organism evidence="1 2">
    <name type="scientific">Bacillus thuringiensis</name>
    <dbReference type="NCBI Taxonomy" id="1428"/>
    <lineage>
        <taxon>Bacteria</taxon>
        <taxon>Bacillati</taxon>
        <taxon>Bacillota</taxon>
        <taxon>Bacilli</taxon>
        <taxon>Bacillales</taxon>
        <taxon>Bacillaceae</taxon>
        <taxon>Bacillus</taxon>
        <taxon>Bacillus cereus group</taxon>
    </lineage>
</organism>
<sequence>ISNRESLWGDLSEYNEKYIETKIKRSGHFKGGEMNEST</sequence>
<proteinExistence type="predicted"/>
<gene>
    <name evidence="1" type="ORF">COE48_32790</name>
</gene>
<feature type="non-terminal residue" evidence="1">
    <location>
        <position position="1"/>
    </location>
</feature>
<dbReference type="AlphaFoldDB" id="A0AB36V0V3"/>